<dbReference type="Gene3D" id="3.40.960.10">
    <property type="entry name" value="VSR Endonuclease"/>
    <property type="match status" value="1"/>
</dbReference>
<evidence type="ECO:0008006" key="3">
    <source>
        <dbReference type="Google" id="ProtNLM"/>
    </source>
</evidence>
<reference evidence="1 2" key="1">
    <citation type="submission" date="2019-12" db="EMBL/GenBank/DDBJ databases">
        <title>Microbes associate with the intestines of laboratory mice.</title>
        <authorList>
            <person name="Navarre W."/>
            <person name="Wong E."/>
        </authorList>
    </citation>
    <scope>NUCLEOTIDE SEQUENCE [LARGE SCALE GENOMIC DNA]</scope>
    <source>
        <strain evidence="1 2">NM66_B29</strain>
    </source>
</reference>
<dbReference type="RefSeq" id="WP_160345238.1">
    <property type="nucleotide sequence ID" value="NZ_WSRR01000006.1"/>
</dbReference>
<dbReference type="InterPro" id="IPR011335">
    <property type="entry name" value="Restrct_endonuc-II-like"/>
</dbReference>
<dbReference type="AlphaFoldDB" id="A0A6N8JP86"/>
<proteinExistence type="predicted"/>
<evidence type="ECO:0000313" key="1">
    <source>
        <dbReference type="EMBL" id="MVX60636.1"/>
    </source>
</evidence>
<organism evidence="1 2">
    <name type="scientific">Adlercreutzia mucosicola</name>
    <dbReference type="NCBI Taxonomy" id="580026"/>
    <lineage>
        <taxon>Bacteria</taxon>
        <taxon>Bacillati</taxon>
        <taxon>Actinomycetota</taxon>
        <taxon>Coriobacteriia</taxon>
        <taxon>Eggerthellales</taxon>
        <taxon>Eggerthellaceae</taxon>
        <taxon>Adlercreutzia</taxon>
    </lineage>
</organism>
<dbReference type="OrthoDB" id="3183768at2"/>
<keyword evidence="2" id="KW-1185">Reference proteome</keyword>
<accession>A0A6N8JP86</accession>
<dbReference type="SUPFAM" id="SSF52980">
    <property type="entry name" value="Restriction endonuclease-like"/>
    <property type="match status" value="1"/>
</dbReference>
<sequence>MSKLILFGTTALEYYAHVLSRPANAIALGATDDPSTLAALAPLASGTAHIGACFPHLTAPYHVTVFSERERRQKVARCHVAPRSLRAAPFFPIAHGIYAPSPELALLESSRGRAIPEVAYEGALLCGTFALSENGGAARPAPLATIKHLEQATRMYADVPGRKTLRAALPWILPATASPREAALALALTLPTCWGGCGLPQPRINYRIDISARGKNLAQRRYYMADLCWPDRRIAVEYDSDEFHLSSHQHYLDTMKRTTLEEMGYRVITVTRQQLSAPSEFEKVAVVVAKALRRPLRIRTQDFHARQRALWRTLRLSFAVSEPDERTFSSSPEIAHSPQGTKPVF</sequence>
<gene>
    <name evidence="1" type="ORF">GKZ27_04060</name>
</gene>
<dbReference type="EMBL" id="WSRR01000006">
    <property type="protein sequence ID" value="MVX60636.1"/>
    <property type="molecule type" value="Genomic_DNA"/>
</dbReference>
<dbReference type="Proteomes" id="UP000463388">
    <property type="component" value="Unassembled WGS sequence"/>
</dbReference>
<evidence type="ECO:0000313" key="2">
    <source>
        <dbReference type="Proteomes" id="UP000463388"/>
    </source>
</evidence>
<comment type="caution">
    <text evidence="1">The sequence shown here is derived from an EMBL/GenBank/DDBJ whole genome shotgun (WGS) entry which is preliminary data.</text>
</comment>
<name>A0A6N8JP86_9ACTN</name>
<protein>
    <recommendedName>
        <fullName evidence="3">DUF559 domain-containing protein</fullName>
    </recommendedName>
</protein>